<gene>
    <name evidence="1" type="ORF">LCMAC101_04180</name>
</gene>
<proteinExistence type="predicted"/>
<name>A0A481YRC8_9VIRU</name>
<dbReference type="EMBL" id="MK500328">
    <property type="protein sequence ID" value="QBK85823.1"/>
    <property type="molecule type" value="Genomic_DNA"/>
</dbReference>
<accession>A0A481YRC8</accession>
<organism evidence="1">
    <name type="scientific">Marseillevirus LCMAC101</name>
    <dbReference type="NCBI Taxonomy" id="2506602"/>
    <lineage>
        <taxon>Viruses</taxon>
        <taxon>Varidnaviria</taxon>
        <taxon>Bamfordvirae</taxon>
        <taxon>Nucleocytoviricota</taxon>
        <taxon>Megaviricetes</taxon>
        <taxon>Pimascovirales</taxon>
        <taxon>Pimascovirales incertae sedis</taxon>
        <taxon>Marseilleviridae</taxon>
    </lineage>
</organism>
<evidence type="ECO:0000313" key="1">
    <source>
        <dbReference type="EMBL" id="QBK85823.1"/>
    </source>
</evidence>
<protein>
    <submittedName>
        <fullName evidence="1">Uncharacterized protein</fullName>
    </submittedName>
</protein>
<reference evidence="1" key="1">
    <citation type="journal article" date="2019" name="MBio">
        <title>Virus Genomes from Deep Sea Sediments Expand the Ocean Megavirome and Support Independent Origins of Viral Gigantism.</title>
        <authorList>
            <person name="Backstrom D."/>
            <person name="Yutin N."/>
            <person name="Jorgensen S.L."/>
            <person name="Dharamshi J."/>
            <person name="Homa F."/>
            <person name="Zaremba-Niedwiedzka K."/>
            <person name="Spang A."/>
            <person name="Wolf Y.I."/>
            <person name="Koonin E.V."/>
            <person name="Ettema T.J."/>
        </authorList>
    </citation>
    <scope>NUCLEOTIDE SEQUENCE</scope>
</reference>
<sequence>MDEFTDFVVDIKLRLFRHEEIVPLDDYEEPVLTDLKDVKGVTEEQKLKIREFSYNQLNSESFYQWLFYTGKLPGLIFHLLEKRVDFIDHTPVYTIKARYIFPNGCTKKYLRNGVEGIFSHWFRASDLAYILEKFNIVSHKKCLNKMEIAPDIYVNL</sequence>